<reference evidence="2" key="2">
    <citation type="submission" date="2018-05" db="EMBL/GenBank/DDBJ databases">
        <title>OgluRS3 (Oryza glumaepatula Reference Sequence Version 3).</title>
        <authorList>
            <person name="Zhang J."/>
            <person name="Kudrna D."/>
            <person name="Lee S."/>
            <person name="Talag J."/>
            <person name="Welchert J."/>
            <person name="Wing R.A."/>
        </authorList>
    </citation>
    <scope>NUCLEOTIDE SEQUENCE [LARGE SCALE GENOMIC DNA]</scope>
</reference>
<accession>A0A0D9ZJG9</accession>
<dbReference type="InterPro" id="IPR011032">
    <property type="entry name" value="GroES-like_sf"/>
</dbReference>
<dbReference type="EnsemblPlants" id="OGLUM04G08790.1">
    <property type="protein sequence ID" value="OGLUM04G08790.1"/>
    <property type="gene ID" value="OGLUM04G08790"/>
</dbReference>
<dbReference type="SUPFAM" id="SSF51735">
    <property type="entry name" value="NAD(P)-binding Rossmann-fold domains"/>
    <property type="match status" value="1"/>
</dbReference>
<evidence type="ECO:0000313" key="3">
    <source>
        <dbReference type="Proteomes" id="UP000026961"/>
    </source>
</evidence>
<dbReference type="Pfam" id="PF13602">
    <property type="entry name" value="ADH_zinc_N_2"/>
    <property type="match status" value="1"/>
</dbReference>
<dbReference type="InterPro" id="IPR013154">
    <property type="entry name" value="ADH-like_N"/>
</dbReference>
<dbReference type="SMART" id="SM00829">
    <property type="entry name" value="PKS_ER"/>
    <property type="match status" value="1"/>
</dbReference>
<dbReference type="Pfam" id="PF08240">
    <property type="entry name" value="ADH_N"/>
    <property type="match status" value="1"/>
</dbReference>
<dbReference type="Proteomes" id="UP000026961">
    <property type="component" value="Chromosome 4"/>
</dbReference>
<organism evidence="2">
    <name type="scientific">Oryza glumipatula</name>
    <dbReference type="NCBI Taxonomy" id="40148"/>
    <lineage>
        <taxon>Eukaryota</taxon>
        <taxon>Viridiplantae</taxon>
        <taxon>Streptophyta</taxon>
        <taxon>Embryophyta</taxon>
        <taxon>Tracheophyta</taxon>
        <taxon>Spermatophyta</taxon>
        <taxon>Magnoliopsida</taxon>
        <taxon>Liliopsida</taxon>
        <taxon>Poales</taxon>
        <taxon>Poaceae</taxon>
        <taxon>BOP clade</taxon>
        <taxon>Oryzoideae</taxon>
        <taxon>Oryzeae</taxon>
        <taxon>Oryzinae</taxon>
        <taxon>Oryza</taxon>
    </lineage>
</organism>
<feature type="domain" description="Enoyl reductase (ER)" evidence="1">
    <location>
        <begin position="20"/>
        <end position="389"/>
    </location>
</feature>
<dbReference type="InterPro" id="IPR052733">
    <property type="entry name" value="Chloroplast_QOR"/>
</dbReference>
<dbReference type="PANTHER" id="PTHR44013:SF6">
    <property type="entry name" value="OS04G0359100 PROTEIN"/>
    <property type="match status" value="1"/>
</dbReference>
<dbReference type="PANTHER" id="PTHR44013">
    <property type="entry name" value="ZINC-TYPE ALCOHOL DEHYDROGENASE-LIKE PROTEIN C16A3.02C"/>
    <property type="match status" value="1"/>
</dbReference>
<reference evidence="2" key="1">
    <citation type="submission" date="2015-04" db="UniProtKB">
        <authorList>
            <consortium name="EnsemblPlants"/>
        </authorList>
    </citation>
    <scope>IDENTIFICATION</scope>
</reference>
<evidence type="ECO:0000313" key="2">
    <source>
        <dbReference type="EnsemblPlants" id="OGLUM04G08790.1"/>
    </source>
</evidence>
<dbReference type="Gene3D" id="3.90.180.10">
    <property type="entry name" value="Medium-chain alcohol dehydrogenases, catalytic domain"/>
    <property type="match status" value="2"/>
</dbReference>
<dbReference type="GO" id="GO:0016491">
    <property type="term" value="F:oxidoreductase activity"/>
    <property type="evidence" value="ECO:0007669"/>
    <property type="project" value="InterPro"/>
</dbReference>
<dbReference type="SUPFAM" id="SSF50129">
    <property type="entry name" value="GroES-like"/>
    <property type="match status" value="1"/>
</dbReference>
<dbReference type="AlphaFoldDB" id="A0A0D9ZJG9"/>
<proteinExistence type="predicted"/>
<protein>
    <recommendedName>
        <fullName evidence="1">Enoyl reductase (ER) domain-containing protein</fullName>
    </recommendedName>
</protein>
<dbReference type="Gene3D" id="3.40.50.720">
    <property type="entry name" value="NAD(P)-binding Rossmann-like Domain"/>
    <property type="match status" value="1"/>
</dbReference>
<dbReference type="InterPro" id="IPR020843">
    <property type="entry name" value="ER"/>
</dbReference>
<dbReference type="STRING" id="40148.A0A0D9ZJG9"/>
<sequence length="391" mass="41515">MAAGERPATMRAVQYSGYGGGAAALKFVEIHVPSVKKDEVLVKVEAASINQSDLMTQKGMMRPFHPKFPFIPVNNVSGEIVEVGSAVREFKVGDKVVSKLDFWLGRQYNLTKTFSLTSPSPGWHERRHLAATFLPPVGFWAISDVFRCWLSGGRYHLAAAGPTAGGLAEYVATSDKLTVARPAGISAADAAGVPVAGLTALQALKAIGTKFDGSGTSGGADVLITAASSGVGTYAVQLAKLGNHRVTATCGARNLGLVAGLGADEVLDYKTPEGAALSSPSGKKYDYIVNISNKNKWSVFKPRLSSHGRVVDVAPNFGNFVASVVTLFSRRKKLSLVSLKMSKEDLGLLLELMREGKLRTVVDSRHPFEKAADAWARSLSGHATGKVIVEM</sequence>
<keyword evidence="3" id="KW-1185">Reference proteome</keyword>
<evidence type="ECO:0000259" key="1">
    <source>
        <dbReference type="SMART" id="SM00829"/>
    </source>
</evidence>
<dbReference type="InterPro" id="IPR036291">
    <property type="entry name" value="NAD(P)-bd_dom_sf"/>
</dbReference>
<dbReference type="CDD" id="cd08267">
    <property type="entry name" value="MDR1"/>
    <property type="match status" value="1"/>
</dbReference>
<name>A0A0D9ZJG9_9ORYZ</name>
<dbReference type="Gramene" id="OGLUM04G08790.1">
    <property type="protein sequence ID" value="OGLUM04G08790.1"/>
    <property type="gene ID" value="OGLUM04G08790"/>
</dbReference>
<dbReference type="eggNOG" id="KOG1198">
    <property type="taxonomic scope" value="Eukaryota"/>
</dbReference>